<keyword evidence="4" id="KW-0548">Nucleotidyltransferase</keyword>
<reference evidence="12 13" key="1">
    <citation type="journal article" date="2018" name="IMA Fungus">
        <title>IMA Genome-F 9: Draft genome sequence of Annulohypoxylon stygium, Aspergillus mulundensis, Berkeleyomyces basicola (syn. Thielaviopsis basicola), Ceratocystis smalleyi, two Cercospora beticola strains, Coleophoma cylindrospora, Fusarium fracticaudum, Phialophora cf. hyalina, and Morchella septimelata.</title>
        <authorList>
            <person name="Wingfield B.D."/>
            <person name="Bills G.F."/>
            <person name="Dong Y."/>
            <person name="Huang W."/>
            <person name="Nel W.J."/>
            <person name="Swalarsk-Parry B.S."/>
            <person name="Vaghefi N."/>
            <person name="Wilken P.M."/>
            <person name="An Z."/>
            <person name="de Beer Z.W."/>
            <person name="De Vos L."/>
            <person name="Chen L."/>
            <person name="Duong T.A."/>
            <person name="Gao Y."/>
            <person name="Hammerbacher A."/>
            <person name="Kikkert J.R."/>
            <person name="Li Y."/>
            <person name="Li H."/>
            <person name="Li K."/>
            <person name="Li Q."/>
            <person name="Liu X."/>
            <person name="Ma X."/>
            <person name="Naidoo K."/>
            <person name="Pethybridge S.J."/>
            <person name="Sun J."/>
            <person name="Steenkamp E.T."/>
            <person name="van der Nest M.A."/>
            <person name="van Wyk S."/>
            <person name="Wingfield M.J."/>
            <person name="Xiong C."/>
            <person name="Yue Q."/>
            <person name="Zhang X."/>
        </authorList>
    </citation>
    <scope>NUCLEOTIDE SEQUENCE [LARGE SCALE GENOMIC DNA]</scope>
    <source>
        <strain evidence="12 13">DSM 5745</strain>
    </source>
</reference>
<dbReference type="Pfam" id="PF00644">
    <property type="entry name" value="PARP"/>
    <property type="match status" value="1"/>
</dbReference>
<dbReference type="PANTHER" id="PTHR10459">
    <property type="entry name" value="DNA LIGASE"/>
    <property type="match status" value="1"/>
</dbReference>
<dbReference type="OrthoDB" id="2017365at2759"/>
<sequence>MPRVKQILRLKQQKRKEAGERNPTSIAGIKRLLETEGSNAEDEARKKMRMDIDTELQSMILPAHKHCPFKYEYSIYIDSYGHPWVATLRRSAAGTVENEYHHLQLLKHKSGTSFVAWAGWGKIGKGPVIQSKPTPTADLTQARADFESQFMQHTGYAWASRFDNPPQRAGKFVYRPPGYLSRDCEHDPFNLQKAPKVITHFPVPECGLPEATREIVAYILNQDTLLSDTTGYDASKLPLGQLDNKTLVHAYHLLEKLLELILNPGSAQGATSTHLANLSSQYFSLIPHIFGDNQIPVISTANHVDEELKLLNELANGLLATRVGSDSKSDFVSPVERALEKLNLHNGGIIPLDHKVSEFKRLKTYYERTSNPTDAANPYKVIQIFRITRPGEEARFQTSKFAKLGPKHSDRRLLWHGSKRINFAGIFKAGLLIQPNGVKLSGSMLGHGVYFSDMAGKSLNYACGMRTQKTGLLLLCDVEMGQRADGTCRHHCHGQRPVSNFKDASYIHSGLRGLKVVDVAGKKDVFGQMSEYVVYDEAQIRIRYLVFVAQDRPGVG</sequence>
<evidence type="ECO:0000313" key="12">
    <source>
        <dbReference type="EMBL" id="RDW78890.1"/>
    </source>
</evidence>
<dbReference type="SUPFAM" id="SSF47587">
    <property type="entry name" value="Domain of poly(ADP-ribose) polymerase"/>
    <property type="match status" value="1"/>
</dbReference>
<protein>
    <recommendedName>
        <fullName evidence="8">Poly [ADP-ribose] polymerase</fullName>
        <shortName evidence="8">PARP</shortName>
        <ecNumber evidence="8">2.4.2.-</ecNumber>
    </recommendedName>
</protein>
<comment type="caution">
    <text evidence="12">The sequence shown here is derived from an EMBL/GenBank/DDBJ whole genome shotgun (WGS) entry which is preliminary data.</text>
</comment>
<evidence type="ECO:0000256" key="6">
    <source>
        <dbReference type="ARBA" id="ARBA00023242"/>
    </source>
</evidence>
<dbReference type="PROSITE" id="PS51059">
    <property type="entry name" value="PARP_CATALYTIC"/>
    <property type="match status" value="1"/>
</dbReference>
<dbReference type="Gene3D" id="1.20.142.10">
    <property type="entry name" value="Poly(ADP-ribose) polymerase, regulatory domain"/>
    <property type="match status" value="1"/>
</dbReference>
<dbReference type="Proteomes" id="UP000256690">
    <property type="component" value="Unassembled WGS sequence"/>
</dbReference>
<dbReference type="InterPro" id="IPR036930">
    <property type="entry name" value="WGR_dom_sf"/>
</dbReference>
<evidence type="ECO:0000259" key="10">
    <source>
        <dbReference type="PROSITE" id="PS51060"/>
    </source>
</evidence>
<evidence type="ECO:0000256" key="3">
    <source>
        <dbReference type="ARBA" id="ARBA00022679"/>
    </source>
</evidence>
<dbReference type="Pfam" id="PF05406">
    <property type="entry name" value="WGR"/>
    <property type="match status" value="1"/>
</dbReference>
<name>A0A3D8RYF3_9EURO</name>
<dbReference type="GO" id="GO:0003950">
    <property type="term" value="F:NAD+ poly-ADP-ribosyltransferase activity"/>
    <property type="evidence" value="ECO:0007669"/>
    <property type="project" value="UniProtKB-UniRule"/>
</dbReference>
<feature type="domain" description="PARP catalytic" evidence="9">
    <location>
        <begin position="333"/>
        <end position="556"/>
    </location>
</feature>
<keyword evidence="3 8" id="KW-0808">Transferase</keyword>
<proteinExistence type="predicted"/>
<dbReference type="InterPro" id="IPR036616">
    <property type="entry name" value="Poly(ADP-ribose)pol_reg_dom_sf"/>
</dbReference>
<dbReference type="InterPro" id="IPR012317">
    <property type="entry name" value="Poly(ADP-ribose)pol_cat_dom"/>
</dbReference>
<dbReference type="SUPFAM" id="SSF56399">
    <property type="entry name" value="ADP-ribosylation"/>
    <property type="match status" value="1"/>
</dbReference>
<evidence type="ECO:0000256" key="1">
    <source>
        <dbReference type="ARBA" id="ARBA00004123"/>
    </source>
</evidence>
<dbReference type="PROSITE" id="PS51060">
    <property type="entry name" value="PARP_ALPHA_HD"/>
    <property type="match status" value="1"/>
</dbReference>
<dbReference type="EC" id="2.4.2.-" evidence="8"/>
<dbReference type="InterPro" id="IPR008893">
    <property type="entry name" value="WGR_domain"/>
</dbReference>
<dbReference type="GO" id="GO:1990404">
    <property type="term" value="F:NAD+-protein mono-ADP-ribosyltransferase activity"/>
    <property type="evidence" value="ECO:0007669"/>
    <property type="project" value="TreeGrafter"/>
</dbReference>
<evidence type="ECO:0000256" key="2">
    <source>
        <dbReference type="ARBA" id="ARBA00022676"/>
    </source>
</evidence>
<dbReference type="SUPFAM" id="SSF142921">
    <property type="entry name" value="WGR domain-like"/>
    <property type="match status" value="1"/>
</dbReference>
<comment type="subcellular location">
    <subcellularLocation>
        <location evidence="1">Nucleus</location>
    </subcellularLocation>
</comment>
<organism evidence="12 13">
    <name type="scientific">Aspergillus mulundensis</name>
    <dbReference type="NCBI Taxonomy" id="1810919"/>
    <lineage>
        <taxon>Eukaryota</taxon>
        <taxon>Fungi</taxon>
        <taxon>Dikarya</taxon>
        <taxon>Ascomycota</taxon>
        <taxon>Pezizomycotina</taxon>
        <taxon>Eurotiomycetes</taxon>
        <taxon>Eurotiomycetidae</taxon>
        <taxon>Eurotiales</taxon>
        <taxon>Aspergillaceae</taxon>
        <taxon>Aspergillus</taxon>
        <taxon>Aspergillus subgen. Nidulantes</taxon>
    </lineage>
</organism>
<dbReference type="GeneID" id="38116112"/>
<evidence type="ECO:0000313" key="13">
    <source>
        <dbReference type="Proteomes" id="UP000256690"/>
    </source>
</evidence>
<dbReference type="EMBL" id="PVWQ01000006">
    <property type="protein sequence ID" value="RDW78890.1"/>
    <property type="molecule type" value="Genomic_DNA"/>
</dbReference>
<dbReference type="GO" id="GO:0070212">
    <property type="term" value="P:protein poly-ADP-ribosylation"/>
    <property type="evidence" value="ECO:0007669"/>
    <property type="project" value="TreeGrafter"/>
</dbReference>
<evidence type="ECO:0000256" key="5">
    <source>
        <dbReference type="ARBA" id="ARBA00023027"/>
    </source>
</evidence>
<keyword evidence="13" id="KW-1185">Reference proteome</keyword>
<dbReference type="Gene3D" id="3.90.228.10">
    <property type="match status" value="1"/>
</dbReference>
<dbReference type="AlphaFoldDB" id="A0A3D8RYF3"/>
<dbReference type="PROSITE" id="PS51977">
    <property type="entry name" value="WGR"/>
    <property type="match status" value="1"/>
</dbReference>
<dbReference type="PANTHER" id="PTHR10459:SF60">
    <property type="entry name" value="POLY [ADP-RIBOSE] POLYMERASE 2"/>
    <property type="match status" value="1"/>
</dbReference>
<keyword evidence="2 8" id="KW-0328">Glycosyltransferase</keyword>
<evidence type="ECO:0000259" key="9">
    <source>
        <dbReference type="PROSITE" id="PS51059"/>
    </source>
</evidence>
<feature type="domain" description="WGR" evidence="11">
    <location>
        <begin position="72"/>
        <end position="172"/>
    </location>
</feature>
<dbReference type="STRING" id="1810919.A0A3D8RYF3"/>
<keyword evidence="6" id="KW-0539">Nucleus</keyword>
<accession>A0A3D8RYF3</accession>
<gene>
    <name evidence="12" type="ORF">DSM5745_05742</name>
</gene>
<dbReference type="GO" id="GO:0006302">
    <property type="term" value="P:double-strand break repair"/>
    <property type="evidence" value="ECO:0007669"/>
    <property type="project" value="TreeGrafter"/>
</dbReference>
<dbReference type="GO" id="GO:0005730">
    <property type="term" value="C:nucleolus"/>
    <property type="evidence" value="ECO:0007669"/>
    <property type="project" value="TreeGrafter"/>
</dbReference>
<keyword evidence="5 8" id="KW-0520">NAD</keyword>
<evidence type="ECO:0000256" key="8">
    <source>
        <dbReference type="RuleBase" id="RU362114"/>
    </source>
</evidence>
<dbReference type="GO" id="GO:0016779">
    <property type="term" value="F:nucleotidyltransferase activity"/>
    <property type="evidence" value="ECO:0007669"/>
    <property type="project" value="UniProtKB-KW"/>
</dbReference>
<dbReference type="InterPro" id="IPR050800">
    <property type="entry name" value="ARTD/PARP"/>
</dbReference>
<evidence type="ECO:0000259" key="11">
    <source>
        <dbReference type="PROSITE" id="PS51977"/>
    </source>
</evidence>
<dbReference type="InterPro" id="IPR004102">
    <property type="entry name" value="Poly(ADP-ribose)pol_reg_dom"/>
</dbReference>
<evidence type="ECO:0000256" key="7">
    <source>
        <dbReference type="ARBA" id="ARBA00033987"/>
    </source>
</evidence>
<comment type="catalytic activity">
    <reaction evidence="7">
        <text>NAD(+) + (ADP-D-ribosyl)n-acceptor = nicotinamide + (ADP-D-ribosyl)n+1-acceptor + H(+).</text>
        <dbReference type="EC" id="2.4.2.30"/>
    </reaction>
</comment>
<dbReference type="Pfam" id="PF02877">
    <property type="entry name" value="PARP_reg"/>
    <property type="match status" value="1"/>
</dbReference>
<feature type="domain" description="PARP alpha-helical" evidence="10">
    <location>
        <begin position="205"/>
        <end position="325"/>
    </location>
</feature>
<evidence type="ECO:0000256" key="4">
    <source>
        <dbReference type="ARBA" id="ARBA00022695"/>
    </source>
</evidence>
<dbReference type="RefSeq" id="XP_026603590.1">
    <property type="nucleotide sequence ID" value="XM_026747758.1"/>
</dbReference>